<comment type="cofactor">
    <cofactor evidence="1">
        <name>Fe(2+)</name>
        <dbReference type="ChEBI" id="CHEBI:29033"/>
    </cofactor>
</comment>
<evidence type="ECO:0000256" key="1">
    <source>
        <dbReference type="ARBA" id="ARBA00001954"/>
    </source>
</evidence>
<accession>A0A0D9NZF7</accession>
<dbReference type="InterPro" id="IPR003819">
    <property type="entry name" value="TauD/TfdA-like"/>
</dbReference>
<dbReference type="Proteomes" id="UP000054544">
    <property type="component" value="Unassembled WGS sequence"/>
</dbReference>
<evidence type="ECO:0000313" key="9">
    <source>
        <dbReference type="EMBL" id="KJK79394.1"/>
    </source>
</evidence>
<dbReference type="Pfam" id="PF00266">
    <property type="entry name" value="Aminotran_5"/>
    <property type="match status" value="1"/>
</dbReference>
<dbReference type="InterPro" id="IPR042098">
    <property type="entry name" value="TauD-like_sf"/>
</dbReference>
<dbReference type="GO" id="GO:0005737">
    <property type="term" value="C:cytoplasm"/>
    <property type="evidence" value="ECO:0007669"/>
    <property type="project" value="TreeGrafter"/>
</dbReference>
<dbReference type="SUPFAM" id="SSF51197">
    <property type="entry name" value="Clavaminate synthase-like"/>
    <property type="match status" value="1"/>
</dbReference>
<evidence type="ECO:0000256" key="6">
    <source>
        <dbReference type="ARBA" id="ARBA00023004"/>
    </source>
</evidence>
<keyword evidence="4" id="KW-0223">Dioxygenase</keyword>
<dbReference type="EMBL" id="KE384730">
    <property type="protein sequence ID" value="KJK79394.1"/>
    <property type="molecule type" value="Genomic_DNA"/>
</dbReference>
<evidence type="ECO:0000256" key="4">
    <source>
        <dbReference type="ARBA" id="ARBA00022964"/>
    </source>
</evidence>
<keyword evidence="6" id="KW-0408">Iron</keyword>
<dbReference type="InterPro" id="IPR015421">
    <property type="entry name" value="PyrdxlP-dep_Trfase_major"/>
</dbReference>
<name>A0A0D9NZF7_METAN</name>
<dbReference type="STRING" id="1291518.A0A0D9NZF7"/>
<evidence type="ECO:0000256" key="5">
    <source>
        <dbReference type="ARBA" id="ARBA00023002"/>
    </source>
</evidence>
<dbReference type="AlphaFoldDB" id="A0A0D9NZF7"/>
<keyword evidence="10" id="KW-1185">Reference proteome</keyword>
<evidence type="ECO:0000259" key="8">
    <source>
        <dbReference type="Pfam" id="PF02668"/>
    </source>
</evidence>
<dbReference type="PANTHER" id="PTHR30468:SF10">
    <property type="entry name" value="TAUD_TFDA-LIKE DOMAIN-CONTAINING PROTEIN"/>
    <property type="match status" value="1"/>
</dbReference>
<evidence type="ECO:0008006" key="11">
    <source>
        <dbReference type="Google" id="ProtNLM"/>
    </source>
</evidence>
<protein>
    <recommendedName>
        <fullName evidence="11">TauD/TfdA-like domain-containing protein</fullName>
    </recommendedName>
</protein>
<sequence>MNIRTRLPNLVIETVRKQFPGLNKGLICLNNGSGALVHKGVMESITRTMSSPHMNLRGLDSKSRIDVRERAAQYVKLASFMNADPDEIAFGPSTTGLLRTLTNSLRPNLNADSEIIVSVLCHEAGITAWVALAKSLGISIKWWVPAGGMGNNRDPKLTLESLRPLLSSKTRLVCCGHVSNITGTIEPIKEIAELVHTVPGALICVDGVAWAPHRPIDVRKLNVDFYVFSWYKVFGPHIAQFYARRNVQQRYLTSLNHYFLDSSSLAVKLGLGNSCIELEHALVPIINYLVDEVGWDSIIAYEEVITRYLLDYLTANPDLYTVYGSRTSDPKTRVALISFSVNGLTSDKVANEIHEKSNCRVLTGDCWSPRTVHDILGLADDGIIRTSLTHYNTLDEMKIFTKKLDQVGLGTGEIRIFIYFYPGILLLSHCHTMTLSHDHDLRGSAGDSSSVREPLKLRGLLDGYKSYDVTPVIGTEFPDANVVEWMKDANSDEILRDLAVTISRRGVVFFRAQTDLTDELQKELALRLGRLTGKPESSTLHIHPLANFNADRDPHLNIITTDQATNPAEDLWKNRPADIRNSWHTDAGYEPNPPDYSILKLIKLPKTGGDTMWASSCEIYDKVSPAYRKFLEGLTADFSQSRLPNVAAAKGFELYSKPRGSPNNIGTSLRAVHPVVRTNPVTGWKSLFAVGNHVERINDVTSDESKRLLDWFLQLIVEEHDCQLRHRWENPYDIAIWDNRSVYHTAIFDYAGLGARTGHRAVGIGERPYFNPSSKTRREALAEE</sequence>
<reference evidence="10" key="1">
    <citation type="journal article" date="2014" name="BMC Genomics">
        <title>The genome sequence of the biocontrol fungus Metarhizium anisopliae and comparative genomics of Metarhizium species.</title>
        <authorList>
            <person name="Pattemore J.A."/>
            <person name="Hane J.K."/>
            <person name="Williams A.H."/>
            <person name="Wilson B.A."/>
            <person name="Stodart B.J."/>
            <person name="Ash G.J."/>
        </authorList>
    </citation>
    <scope>NUCLEOTIDE SEQUENCE [LARGE SCALE GENOMIC DNA]</scope>
    <source>
        <strain evidence="10">BRIP 53293</strain>
    </source>
</reference>
<evidence type="ECO:0000256" key="2">
    <source>
        <dbReference type="ARBA" id="ARBA00005896"/>
    </source>
</evidence>
<evidence type="ECO:0000256" key="3">
    <source>
        <dbReference type="ARBA" id="ARBA00022723"/>
    </source>
</evidence>
<dbReference type="GO" id="GO:0046872">
    <property type="term" value="F:metal ion binding"/>
    <property type="evidence" value="ECO:0007669"/>
    <property type="project" value="UniProtKB-KW"/>
</dbReference>
<dbReference type="InterPro" id="IPR015424">
    <property type="entry name" value="PyrdxlP-dep_Trfase"/>
</dbReference>
<dbReference type="PANTHER" id="PTHR30468">
    <property type="entry name" value="ALPHA-KETOGLUTARATE-DEPENDENT SULFONATE DIOXYGENASE"/>
    <property type="match status" value="1"/>
</dbReference>
<evidence type="ECO:0000313" key="10">
    <source>
        <dbReference type="Proteomes" id="UP000054544"/>
    </source>
</evidence>
<dbReference type="OrthoDB" id="420046at2759"/>
<dbReference type="Pfam" id="PF02668">
    <property type="entry name" value="TauD"/>
    <property type="match status" value="1"/>
</dbReference>
<organism evidence="9 10">
    <name type="scientific">Metarhizium anisopliae BRIP 53293</name>
    <dbReference type="NCBI Taxonomy" id="1291518"/>
    <lineage>
        <taxon>Eukaryota</taxon>
        <taxon>Fungi</taxon>
        <taxon>Dikarya</taxon>
        <taxon>Ascomycota</taxon>
        <taxon>Pezizomycotina</taxon>
        <taxon>Sordariomycetes</taxon>
        <taxon>Hypocreomycetidae</taxon>
        <taxon>Hypocreales</taxon>
        <taxon>Clavicipitaceae</taxon>
        <taxon>Metarhizium</taxon>
    </lineage>
</organism>
<gene>
    <name evidence="9" type="ORF">H634G_04985</name>
</gene>
<dbReference type="Gene3D" id="3.90.1150.10">
    <property type="entry name" value="Aspartate Aminotransferase, domain 1"/>
    <property type="match status" value="1"/>
</dbReference>
<feature type="domain" description="Aminotransferase class V" evidence="7">
    <location>
        <begin position="76"/>
        <end position="399"/>
    </location>
</feature>
<comment type="similarity">
    <text evidence="2">Belongs to the TfdA dioxygenase family.</text>
</comment>
<dbReference type="InterPro" id="IPR000192">
    <property type="entry name" value="Aminotrans_V_dom"/>
</dbReference>
<feature type="domain" description="TauD/TfdA-like" evidence="8">
    <location>
        <begin position="467"/>
        <end position="760"/>
    </location>
</feature>
<dbReference type="Gene3D" id="3.60.130.10">
    <property type="entry name" value="Clavaminate synthase-like"/>
    <property type="match status" value="1"/>
</dbReference>
<dbReference type="Gene3D" id="3.40.640.10">
    <property type="entry name" value="Type I PLP-dependent aspartate aminotransferase-like (Major domain)"/>
    <property type="match status" value="1"/>
</dbReference>
<keyword evidence="5" id="KW-0560">Oxidoreductase</keyword>
<dbReference type="GO" id="GO:0016706">
    <property type="term" value="F:2-oxoglutarate-dependent dioxygenase activity"/>
    <property type="evidence" value="ECO:0007669"/>
    <property type="project" value="TreeGrafter"/>
</dbReference>
<dbReference type="InterPro" id="IPR015422">
    <property type="entry name" value="PyrdxlP-dep_Trfase_small"/>
</dbReference>
<dbReference type="InterPro" id="IPR051323">
    <property type="entry name" value="AtsK-like"/>
</dbReference>
<proteinExistence type="inferred from homology"/>
<keyword evidence="3" id="KW-0479">Metal-binding</keyword>
<dbReference type="SUPFAM" id="SSF53383">
    <property type="entry name" value="PLP-dependent transferases"/>
    <property type="match status" value="1"/>
</dbReference>
<evidence type="ECO:0000259" key="7">
    <source>
        <dbReference type="Pfam" id="PF00266"/>
    </source>
</evidence>